<proteinExistence type="predicted"/>
<organism evidence="1 2">
    <name type="scientific">Pseudomonas syringae</name>
    <dbReference type="NCBI Taxonomy" id="317"/>
    <lineage>
        <taxon>Bacteria</taxon>
        <taxon>Pseudomonadati</taxon>
        <taxon>Pseudomonadota</taxon>
        <taxon>Gammaproteobacteria</taxon>
        <taxon>Pseudomonadales</taxon>
        <taxon>Pseudomonadaceae</taxon>
        <taxon>Pseudomonas</taxon>
    </lineage>
</organism>
<dbReference type="Proteomes" id="UP000183083">
    <property type="component" value="Unassembled WGS sequence"/>
</dbReference>
<evidence type="ECO:0000313" key="2">
    <source>
        <dbReference type="Proteomes" id="UP000183083"/>
    </source>
</evidence>
<evidence type="ECO:0000313" key="1">
    <source>
        <dbReference type="EMBL" id="SFO01456.1"/>
    </source>
</evidence>
<comment type="caution">
    <text evidence="1">The sequence shown here is derived from an EMBL/GenBank/DDBJ whole genome shotgun (WGS) entry which is preliminary data.</text>
</comment>
<evidence type="ECO:0008006" key="3">
    <source>
        <dbReference type="Google" id="ProtNLM"/>
    </source>
</evidence>
<dbReference type="AlphaFoldDB" id="A0AB38BSF9"/>
<dbReference type="EMBL" id="FOVV01000006">
    <property type="protein sequence ID" value="SFO01456.1"/>
    <property type="molecule type" value="Genomic_DNA"/>
</dbReference>
<sequence>MILMAFRFLLKHLSNCRLLVHCWHSGFEFTYARAAERVRN</sequence>
<protein>
    <recommendedName>
        <fullName evidence="3">DUF1534 domain-containing protein</fullName>
    </recommendedName>
</protein>
<accession>A0AB38BSF9</accession>
<gene>
    <name evidence="1" type="ORF">SAMN05444065_10641</name>
</gene>
<name>A0AB38BSF9_PSESX</name>
<reference evidence="1 2" key="1">
    <citation type="submission" date="2016-10" db="EMBL/GenBank/DDBJ databases">
        <authorList>
            <person name="Varghese N."/>
            <person name="Submissions S."/>
        </authorList>
    </citation>
    <scope>NUCLEOTIDE SEQUENCE [LARGE SCALE GENOMIC DNA]</scope>
    <source>
        <strain evidence="1 2">BS0292</strain>
    </source>
</reference>